<dbReference type="InParanoid" id="A0A1X7VXU3"/>
<protein>
    <submittedName>
        <fullName evidence="1">Uncharacterized protein</fullName>
    </submittedName>
</protein>
<dbReference type="AlphaFoldDB" id="A0A1X7VXU3"/>
<organism evidence="1">
    <name type="scientific">Amphimedon queenslandica</name>
    <name type="common">Sponge</name>
    <dbReference type="NCBI Taxonomy" id="400682"/>
    <lineage>
        <taxon>Eukaryota</taxon>
        <taxon>Metazoa</taxon>
        <taxon>Porifera</taxon>
        <taxon>Demospongiae</taxon>
        <taxon>Heteroscleromorpha</taxon>
        <taxon>Haplosclerida</taxon>
        <taxon>Niphatidae</taxon>
        <taxon>Amphimedon</taxon>
    </lineage>
</organism>
<proteinExistence type="predicted"/>
<dbReference type="EnsemblMetazoa" id="Aqu2.1.44700_001">
    <property type="protein sequence ID" value="Aqu2.1.44700_001"/>
    <property type="gene ID" value="Aqu2.1.44700"/>
</dbReference>
<sequence>LLLVMHGLIPTFSFEAAILSVSKGDNSVKLVQVVTSITLEDQLTTLILSDCCHTMKQM</sequence>
<accession>A0A1X7VXU3</accession>
<name>A0A1X7VXU3_AMPQE</name>
<reference evidence="1" key="1">
    <citation type="submission" date="2017-05" db="UniProtKB">
        <authorList>
            <consortium name="EnsemblMetazoa"/>
        </authorList>
    </citation>
    <scope>IDENTIFICATION</scope>
</reference>
<evidence type="ECO:0000313" key="1">
    <source>
        <dbReference type="EnsemblMetazoa" id="Aqu2.1.44700_001"/>
    </source>
</evidence>